<protein>
    <recommendedName>
        <fullName evidence="6">Serine protease</fullName>
        <ecNumber evidence="6">3.4.21.-</ecNumber>
    </recommendedName>
</protein>
<comment type="caution">
    <text evidence="7">The sequence shown here is derived from an EMBL/GenBank/DDBJ whole genome shotgun (WGS) entry which is preliminary data.</text>
</comment>
<evidence type="ECO:0000256" key="2">
    <source>
        <dbReference type="ARBA" id="ARBA00022670"/>
    </source>
</evidence>
<dbReference type="RefSeq" id="WP_319974403.1">
    <property type="nucleotide sequence ID" value="NZ_JAXAVU010000004.1"/>
</dbReference>
<evidence type="ECO:0000256" key="1">
    <source>
        <dbReference type="ARBA" id="ARBA00008764"/>
    </source>
</evidence>
<dbReference type="Proteomes" id="UP001285352">
    <property type="component" value="Unassembled WGS sequence"/>
</dbReference>
<dbReference type="PANTHER" id="PTHR36234:SF5">
    <property type="entry name" value="LYSYL ENDOPEPTIDASE"/>
    <property type="match status" value="1"/>
</dbReference>
<keyword evidence="5 6" id="KW-0720">Serine protease</keyword>
<evidence type="ECO:0000256" key="6">
    <source>
        <dbReference type="RuleBase" id="RU004296"/>
    </source>
</evidence>
<dbReference type="GO" id="GO:0006508">
    <property type="term" value="P:proteolysis"/>
    <property type="evidence" value="ECO:0007669"/>
    <property type="project" value="UniProtKB-KW"/>
</dbReference>
<comment type="similarity">
    <text evidence="1 6">Belongs to the peptidase S1B family.</text>
</comment>
<dbReference type="GO" id="GO:0008233">
    <property type="term" value="F:peptidase activity"/>
    <property type="evidence" value="ECO:0007669"/>
    <property type="project" value="UniProtKB-KW"/>
</dbReference>
<keyword evidence="4 6" id="KW-0378">Hydrolase</keyword>
<dbReference type="InterPro" id="IPR043504">
    <property type="entry name" value="Peptidase_S1_PA_chymotrypsin"/>
</dbReference>
<dbReference type="EC" id="3.4.21.-" evidence="6"/>
<dbReference type="InterPro" id="IPR009003">
    <property type="entry name" value="Peptidase_S1_PA"/>
</dbReference>
<keyword evidence="3" id="KW-0732">Signal</keyword>
<dbReference type="SUPFAM" id="SSF50494">
    <property type="entry name" value="Trypsin-like serine proteases"/>
    <property type="match status" value="1"/>
</dbReference>
<proteinExistence type="inferred from homology"/>
<accession>A0ABU4USV2</accession>
<dbReference type="PRINTS" id="PR00839">
    <property type="entry name" value="V8PROTEASE"/>
</dbReference>
<dbReference type="EMBL" id="JAXAVU010000004">
    <property type="protein sequence ID" value="MDX8142099.1"/>
    <property type="molecule type" value="Genomic_DNA"/>
</dbReference>
<dbReference type="PANTHER" id="PTHR36234">
    <property type="entry name" value="LYSYL ENDOPEPTIDASE"/>
    <property type="match status" value="1"/>
</dbReference>
<name>A0ABU4USV2_9PSEU</name>
<evidence type="ECO:0000256" key="4">
    <source>
        <dbReference type="ARBA" id="ARBA00022801"/>
    </source>
</evidence>
<sequence>MLAHPLDWTDVRLQELHDVVSATVYRESDIESIVREGGLSPSRVQWNLSPRVLWTGIFNEAALQLVLPAVVQAAKRNRPALAQRVDELLAAAPVVAAPTEEPVPDWQNTGNERQIVAGQNTLLDVAFLEQGLDRSRAVCKLHVERGGLGWYGTGFRIGESTLLSNHHVLFPDGQPATGVIAEFGYELDADGALRPSTEIKCAAETITGERVGDFAVIATAEPLPPNVPILRLRDSVLPKVGDRVSIIQHPLGLPKKIAMHHNLVRHATPEVIQYWTDTERGSSGSPVFDDRWRVVALHHSWDDAPDDDGLAFRNQGTTISRVVARLDALGVRFEG</sequence>
<evidence type="ECO:0000313" key="8">
    <source>
        <dbReference type="Proteomes" id="UP001285352"/>
    </source>
</evidence>
<organism evidence="7 8">
    <name type="scientific">Lentzea sokolovensis</name>
    <dbReference type="NCBI Taxonomy" id="3095429"/>
    <lineage>
        <taxon>Bacteria</taxon>
        <taxon>Bacillati</taxon>
        <taxon>Actinomycetota</taxon>
        <taxon>Actinomycetes</taxon>
        <taxon>Pseudonocardiales</taxon>
        <taxon>Pseudonocardiaceae</taxon>
        <taxon>Lentzea</taxon>
    </lineage>
</organism>
<evidence type="ECO:0000313" key="7">
    <source>
        <dbReference type="EMBL" id="MDX8142099.1"/>
    </source>
</evidence>
<keyword evidence="2 6" id="KW-0645">Protease</keyword>
<keyword evidence="8" id="KW-1185">Reference proteome</keyword>
<dbReference type="Pfam" id="PF13365">
    <property type="entry name" value="Trypsin_2"/>
    <property type="match status" value="1"/>
</dbReference>
<reference evidence="7 8" key="1">
    <citation type="submission" date="2023-11" db="EMBL/GenBank/DDBJ databases">
        <title>Lentzea sokolovensis, sp. nov., Lentzea kristufkii, sp. nov., and Lentzea miocenensis, sp. nov., rare actinobacteria from Sokolov Coal Basin, Miocene lacustrine sediment, Czech Republic.</title>
        <authorList>
            <person name="Lara A."/>
            <person name="Kotroba L."/>
            <person name="Nouioui I."/>
            <person name="Neumann-Schaal M."/>
            <person name="Mast Y."/>
            <person name="Chronakova A."/>
        </authorList>
    </citation>
    <scope>NUCLEOTIDE SEQUENCE [LARGE SCALE GENOMIC DNA]</scope>
    <source>
        <strain evidence="7 8">BCCO 10_0061</strain>
    </source>
</reference>
<gene>
    <name evidence="7" type="ORF">SK854_08255</name>
</gene>
<evidence type="ECO:0000256" key="5">
    <source>
        <dbReference type="ARBA" id="ARBA00022825"/>
    </source>
</evidence>
<dbReference type="InterPro" id="IPR008256">
    <property type="entry name" value="Peptidase_S1B"/>
</dbReference>
<evidence type="ECO:0000256" key="3">
    <source>
        <dbReference type="ARBA" id="ARBA00022729"/>
    </source>
</evidence>
<dbReference type="Gene3D" id="2.40.10.10">
    <property type="entry name" value="Trypsin-like serine proteases"/>
    <property type="match status" value="2"/>
</dbReference>